<evidence type="ECO:0000256" key="11">
    <source>
        <dbReference type="ARBA" id="ARBA00046380"/>
    </source>
</evidence>
<dbReference type="Pfam" id="PF18541">
    <property type="entry name" value="RuvC_III"/>
    <property type="match status" value="1"/>
</dbReference>
<evidence type="ECO:0000256" key="6">
    <source>
        <dbReference type="ARBA" id="ARBA00022842"/>
    </source>
</evidence>
<comment type="similarity">
    <text evidence="12">Belongs to the CRISPR-associated Cas9 family.</text>
</comment>
<dbReference type="Pfam" id="PF18470">
    <property type="entry name" value="Cas9_a"/>
    <property type="match status" value="1"/>
</dbReference>
<evidence type="ECO:0000259" key="15">
    <source>
        <dbReference type="PROSITE" id="PS51749"/>
    </source>
</evidence>
<feature type="binding site" evidence="12">
    <location>
        <position position="529"/>
    </location>
    <ligand>
        <name>Mg(2+)</name>
        <dbReference type="ChEBI" id="CHEBI:18420"/>
        <label>2</label>
    </ligand>
</feature>
<dbReference type="GO" id="GO:0051607">
    <property type="term" value="P:defense response to virus"/>
    <property type="evidence" value="ECO:0007669"/>
    <property type="project" value="UniProtKB-UniRule"/>
</dbReference>
<protein>
    <recommendedName>
        <fullName evidence="12">CRISPR-associated endonuclease Cas9</fullName>
        <ecNumber evidence="12">3.1.-.-</ecNumber>
    </recommendedName>
</protein>
<dbReference type="Proteomes" id="UP000295375">
    <property type="component" value="Unassembled WGS sequence"/>
</dbReference>
<dbReference type="EC" id="3.1.-.-" evidence="12"/>
<feature type="coiled-coil region" evidence="13">
    <location>
        <begin position="524"/>
        <end position="555"/>
    </location>
</feature>
<comment type="domain">
    <text evidence="12">Has 2 endonuclease domains. The discontinuous RuvC-like domain cleaves the target DNA noncomplementary to crRNA while the HNH nuclease domain cleaves the target DNA complementary to crRNA.</text>
</comment>
<dbReference type="GO" id="GO:0004519">
    <property type="term" value="F:endonuclease activity"/>
    <property type="evidence" value="ECO:0007669"/>
    <property type="project" value="UniProtKB-UniRule"/>
</dbReference>
<dbReference type="GO" id="GO:0016787">
    <property type="term" value="F:hydrolase activity"/>
    <property type="evidence" value="ECO:0007669"/>
    <property type="project" value="UniProtKB-KW"/>
</dbReference>
<gene>
    <name evidence="12" type="primary">cas9</name>
    <name evidence="16" type="ORF">EV696_11762</name>
</gene>
<dbReference type="InterPro" id="IPR036397">
    <property type="entry name" value="RNaseH_sf"/>
</dbReference>
<evidence type="ECO:0000256" key="8">
    <source>
        <dbReference type="ARBA" id="ARBA00023118"/>
    </source>
</evidence>
<feature type="binding site" evidence="12">
    <location>
        <position position="13"/>
    </location>
    <ligand>
        <name>Mg(2+)</name>
        <dbReference type="ChEBI" id="CHEBI:18420"/>
        <label>2</label>
    </ligand>
</feature>
<keyword evidence="8 12" id="KW-0051">Antiviral defense</keyword>
<keyword evidence="3 12" id="KW-0479">Metal-binding</keyword>
<keyword evidence="7 12" id="KW-0694">RNA-binding</keyword>
<evidence type="ECO:0000256" key="1">
    <source>
        <dbReference type="ARBA" id="ARBA00001946"/>
    </source>
</evidence>
<evidence type="ECO:0000256" key="2">
    <source>
        <dbReference type="ARBA" id="ARBA00022722"/>
    </source>
</evidence>
<dbReference type="GO" id="GO:0003677">
    <property type="term" value="F:DNA binding"/>
    <property type="evidence" value="ECO:0007669"/>
    <property type="project" value="UniProtKB-UniRule"/>
</dbReference>
<comment type="cofactor">
    <cofactor evidence="1 12">
        <name>Mg(2+)</name>
        <dbReference type="ChEBI" id="CHEBI:18420"/>
    </cofactor>
</comment>
<evidence type="ECO:0000256" key="14">
    <source>
        <dbReference type="SAM" id="MobiDB-lite"/>
    </source>
</evidence>
<keyword evidence="13" id="KW-0175">Coiled coil</keyword>
<feature type="binding site" evidence="12">
    <location>
        <position position="753"/>
    </location>
    <ligand>
        <name>Mg(2+)</name>
        <dbReference type="ChEBI" id="CHEBI:18420"/>
        <label>2</label>
    </ligand>
</feature>
<dbReference type="InterPro" id="IPR003615">
    <property type="entry name" value="HNH_nuc"/>
</dbReference>
<evidence type="ECO:0000256" key="5">
    <source>
        <dbReference type="ARBA" id="ARBA00022801"/>
    </source>
</evidence>
<dbReference type="InterPro" id="IPR041383">
    <property type="entry name" value="RuvC_III"/>
</dbReference>
<feature type="region of interest" description="Disordered" evidence="14">
    <location>
        <begin position="860"/>
        <end position="883"/>
    </location>
</feature>
<feature type="binding site" evidence="12">
    <location>
        <position position="525"/>
    </location>
    <ligand>
        <name>Mg(2+)</name>
        <dbReference type="ChEBI" id="CHEBI:18420"/>
        <label>1</label>
    </ligand>
</feature>
<dbReference type="InterPro" id="IPR028629">
    <property type="entry name" value="Cas9"/>
</dbReference>
<dbReference type="PROSITE" id="PS51749">
    <property type="entry name" value="HNH_CAS9"/>
    <property type="match status" value="1"/>
</dbReference>
<comment type="caution">
    <text evidence="16">The sequence shown here is derived from an EMBL/GenBank/DDBJ whole genome shotgun (WGS) entry which is preliminary data.</text>
</comment>
<keyword evidence="4 12" id="KW-0255">Endonuclease</keyword>
<comment type="function">
    <text evidence="12">CRISPR (clustered regularly interspaced short palindromic repeat) is an adaptive immune system that provides protection against mobile genetic elements (viruses, transposable elements and conjugative plasmids). CRISPR clusters contain spacers, sequences complementary to antecedent mobile elements, and target invading nucleic acids. CRISPR clusters are transcribed and processed into CRISPR RNA (crRNA). In type II CRISPR systems correct processing of pre-crRNA requires a trans-encoded small RNA (tracrRNA), endogenous ribonuclease 3 (rnc) and this protein. The tracrRNA serves as a guide for ribonuclease 3-aided processing of pre-crRNA. Subsequently Cas9/crRNA/tracrRNA endonucleolytically cleaves linear or circular dsDNA target complementary to the spacer; Cas9 is inactive in the absence of the 2 guide RNAs (gRNA). Cas9 recognizes the protospacer adjacent motif (PAM) in the CRISPR repeat sequences to help distinguish self versus nonself, as targets within the bacterial CRISPR locus do not have PAMs. PAM recognition is also required for catalytic activity.</text>
</comment>
<dbReference type="Pfam" id="PF13395">
    <property type="entry name" value="HNH_4"/>
    <property type="match status" value="1"/>
</dbReference>
<feature type="binding site" evidence="12">
    <location>
        <position position="13"/>
    </location>
    <ligand>
        <name>Mg(2+)</name>
        <dbReference type="ChEBI" id="CHEBI:18420"/>
        <label>1</label>
    </ligand>
</feature>
<dbReference type="InterPro" id="IPR033114">
    <property type="entry name" value="HNH_CAS9"/>
</dbReference>
<keyword evidence="9 12" id="KW-0238">DNA-binding</keyword>
<name>A0A4R6UK41_9GAMM</name>
<dbReference type="EMBL" id="SNYM01000017">
    <property type="protein sequence ID" value="TDQ45829.1"/>
    <property type="molecule type" value="Genomic_DNA"/>
</dbReference>
<evidence type="ECO:0000256" key="4">
    <source>
        <dbReference type="ARBA" id="ARBA00022759"/>
    </source>
</evidence>
<keyword evidence="10" id="KW-0464">Manganese</keyword>
<comment type="subunit">
    <text evidence="11 12">Monomer. Binds crRNA and tracrRNA.</text>
</comment>
<feature type="active site" description="For RuvC-like nuclease domain" evidence="12">
    <location>
        <position position="13"/>
    </location>
</feature>
<evidence type="ECO:0000313" key="17">
    <source>
        <dbReference type="Proteomes" id="UP000295375"/>
    </source>
</evidence>
<dbReference type="RefSeq" id="WP_198325161.1">
    <property type="nucleotide sequence ID" value="NZ_CP037953.1"/>
</dbReference>
<feature type="domain" description="HNH Cas9-type" evidence="15">
    <location>
        <begin position="533"/>
        <end position="696"/>
    </location>
</feature>
<dbReference type="HAMAP" id="MF_01480">
    <property type="entry name" value="Cas9"/>
    <property type="match status" value="1"/>
</dbReference>
<evidence type="ECO:0000256" key="13">
    <source>
        <dbReference type="SAM" id="Coils"/>
    </source>
</evidence>
<dbReference type="NCBIfam" id="TIGR01865">
    <property type="entry name" value="cas_Csn1"/>
    <property type="match status" value="1"/>
</dbReference>
<accession>A0A4R6UK41</accession>
<keyword evidence="6 12" id="KW-0460">Magnesium</keyword>
<organism evidence="16 17">
    <name type="scientific">Permianibacter aggregans</name>
    <dbReference type="NCBI Taxonomy" id="1510150"/>
    <lineage>
        <taxon>Bacteria</taxon>
        <taxon>Pseudomonadati</taxon>
        <taxon>Pseudomonadota</taxon>
        <taxon>Gammaproteobacteria</taxon>
        <taxon>Pseudomonadales</taxon>
        <taxon>Pseudomonadaceae</taxon>
        <taxon>Permianibacter</taxon>
    </lineage>
</organism>
<keyword evidence="5 12" id="KW-0378">Hydrolase</keyword>
<evidence type="ECO:0000256" key="3">
    <source>
        <dbReference type="ARBA" id="ARBA00022723"/>
    </source>
</evidence>
<dbReference type="AlphaFoldDB" id="A0A4R6UK41"/>
<dbReference type="GO" id="GO:0003723">
    <property type="term" value="F:RNA binding"/>
    <property type="evidence" value="ECO:0007669"/>
    <property type="project" value="UniProtKB-UniRule"/>
</dbReference>
<evidence type="ECO:0000256" key="12">
    <source>
        <dbReference type="HAMAP-Rule" id="MF_01480"/>
    </source>
</evidence>
<dbReference type="GO" id="GO:0046872">
    <property type="term" value="F:metal ion binding"/>
    <property type="evidence" value="ECO:0007669"/>
    <property type="project" value="UniProtKB-UniRule"/>
</dbReference>
<keyword evidence="2 12" id="KW-0540">Nuclease</keyword>
<evidence type="ECO:0000313" key="16">
    <source>
        <dbReference type="EMBL" id="TDQ45829.1"/>
    </source>
</evidence>
<feature type="active site" description="Proton acceptor for HNH nuclease domain" evidence="12">
    <location>
        <position position="613"/>
    </location>
</feature>
<dbReference type="GO" id="GO:0043571">
    <property type="term" value="P:maintenance of CRISPR repeat elements"/>
    <property type="evidence" value="ECO:0007669"/>
    <property type="project" value="UniProtKB-UniRule"/>
</dbReference>
<evidence type="ECO:0000256" key="10">
    <source>
        <dbReference type="ARBA" id="ARBA00023211"/>
    </source>
</evidence>
<dbReference type="InterPro" id="IPR040619">
    <property type="entry name" value="Cas9_alpha-helical_lobe"/>
</dbReference>
<sequence length="1024" mass="117457">MLDSKMPYRLALDLGSSSLGWALIRLNAENKPSAIIKAGVRIFPDGRNPKDGSSLAVTRREARAMRRRRDRLLKRKARMITVLTELGFFPSDSLERKALESLNPYRLRAEGLDRELQPDEFARALFHLNQRRGFKSNRKTDKKDNDSGAMKQALSKLRQNLDESSCRTVGEWLFQRQCAGQSLRARYRETRQIHEDGRTRVEKSYDLYIDRTMIEAEFDTLWRSQAARNPSRYTDEARRRLKDVLLFQRPLKPVRPGRCTLLPDEERAPLALPSTQRVRIYQELNNLRVLGDSLQEYALTLQQRDQLAAALDHRPKMSFDQIRRLLRLDGQTKFNLEDIKRQEIRGNATAALLSKSDFFGEQWHSFNSSLQDEIVQHLIADEEEQALIDWLIANTGIDEACAQRLADVSLPQGYGSLGRTALARILPALRQSVLPFSAAVQAAGFEHHSALDHVQKTGEILLELPYYGEYLTRHVGFGTGNPDDVLEKRYGRIANPTVHIGLNQTRVVVNALLKRYGPPQEIIVEVARELKQSREDRLAEQKRQAENQRRNQRLREEVAAILEIEEHAVKTADIQKMILWEELSPDPADRRCPYSGEQISKHRLLSEEVEIEHILPFSETLDDSLNNKTVAMRMANRVKGNRSPWQAFGEHPIAGFDYQEILARAERMPKGKRYRFAPDGYQRWLKDDAGFLARALNDTRYLSRIAREYLRLICPQGTRVIPGQMTALLRAKFGLNDVLGLHGEKNRNDHRHHAVDACVIGVTDQGMLKKFSEAARSAREKQLDRLVEHMPLPWPTYREHVKRAINAIWVSHRPDHNYQGPMHNDTAYGLLGDGRVVHHKWLDGKRERVEKSLKVIEFKNPDVRNRSGQPRHGVTENGSPRPYKGYDGNSNYCIEIVRVENGRWQGEVISTYTAYQTVKAQGEKRLRDPKLSLSGQPLIMRLMIDDAVRLEIDDHIRTMRVAKISANGQIFMCDLHEANVDKRNRDKNELFAYVSKTAGSLHAARGRRVTISPSGELHDPGFAD</sequence>
<dbReference type="Gene3D" id="3.30.420.10">
    <property type="entry name" value="Ribonuclease H-like superfamily/Ribonuclease H"/>
    <property type="match status" value="3"/>
</dbReference>
<evidence type="ECO:0000256" key="9">
    <source>
        <dbReference type="ARBA" id="ARBA00023125"/>
    </source>
</evidence>
<feature type="binding site" evidence="12">
    <location>
        <position position="529"/>
    </location>
    <ligand>
        <name>Mg(2+)</name>
        <dbReference type="ChEBI" id="CHEBI:18420"/>
        <label>1</label>
    </ligand>
</feature>
<reference evidence="16 17" key="1">
    <citation type="submission" date="2019-03" db="EMBL/GenBank/DDBJ databases">
        <title>Genomic Encyclopedia of Type Strains, Phase IV (KMG-IV): sequencing the most valuable type-strain genomes for metagenomic binning, comparative biology and taxonomic classification.</title>
        <authorList>
            <person name="Goeker M."/>
        </authorList>
    </citation>
    <scope>NUCLEOTIDE SEQUENCE [LARGE SCALE GENOMIC DNA]</scope>
    <source>
        <strain evidence="16 17">DSM 103792</strain>
    </source>
</reference>
<evidence type="ECO:0000256" key="7">
    <source>
        <dbReference type="ARBA" id="ARBA00022884"/>
    </source>
</evidence>
<keyword evidence="17" id="KW-1185">Reference proteome</keyword>
<proteinExistence type="inferred from homology"/>